<name>A0A2S6HHT9_9GAMM</name>
<feature type="transmembrane region" description="Helical" evidence="1">
    <location>
        <begin position="6"/>
        <end position="24"/>
    </location>
</feature>
<dbReference type="EMBL" id="PTIZ01000002">
    <property type="protein sequence ID" value="PPK77026.1"/>
    <property type="molecule type" value="Genomic_DNA"/>
</dbReference>
<reference evidence="2 3" key="1">
    <citation type="submission" date="2018-02" db="EMBL/GenBank/DDBJ databases">
        <title>Subsurface microbial communities from deep shales in Ohio and West Virginia, USA.</title>
        <authorList>
            <person name="Wrighton K."/>
        </authorList>
    </citation>
    <scope>NUCLEOTIDE SEQUENCE [LARGE SCALE GENOMIC DNA]</scope>
    <source>
        <strain evidence="2 3">OWC-DMM</strain>
    </source>
</reference>
<evidence type="ECO:0000313" key="2">
    <source>
        <dbReference type="EMBL" id="PPK77026.1"/>
    </source>
</evidence>
<comment type="caution">
    <text evidence="2">The sequence shown here is derived from an EMBL/GenBank/DDBJ whole genome shotgun (WGS) entry which is preliminary data.</text>
</comment>
<sequence length="132" mass="14655">MDITITTPALLFPAISVLFLAYSNRFLAIASRIREQHNLFNKTQSPVAKKQIDSLRLRIRFIVAMQVLGVVGIICCTLAMGLIFYGLQYLGNLTFGFSMVFIVLSLLASISELLLSTKALNIELEDMEAHSS</sequence>
<dbReference type="AlphaFoldDB" id="A0A2S6HHT9"/>
<dbReference type="Proteomes" id="UP000240010">
    <property type="component" value="Unassembled WGS sequence"/>
</dbReference>
<dbReference type="InterPro" id="IPR021279">
    <property type="entry name" value="DUF2721"/>
</dbReference>
<evidence type="ECO:0000256" key="1">
    <source>
        <dbReference type="SAM" id="Phobius"/>
    </source>
</evidence>
<accession>A0A2S6HHT9</accession>
<evidence type="ECO:0000313" key="3">
    <source>
        <dbReference type="Proteomes" id="UP000240010"/>
    </source>
</evidence>
<organism evidence="2 3">
    <name type="scientific">Methylobacter tundripaludum</name>
    <dbReference type="NCBI Taxonomy" id="173365"/>
    <lineage>
        <taxon>Bacteria</taxon>
        <taxon>Pseudomonadati</taxon>
        <taxon>Pseudomonadota</taxon>
        <taxon>Gammaproteobacteria</taxon>
        <taxon>Methylococcales</taxon>
        <taxon>Methylococcaceae</taxon>
        <taxon>Methylobacter</taxon>
    </lineage>
</organism>
<gene>
    <name evidence="2" type="ORF">B0F87_102132</name>
</gene>
<proteinExistence type="predicted"/>
<dbReference type="Pfam" id="PF11026">
    <property type="entry name" value="DUF2721"/>
    <property type="match status" value="1"/>
</dbReference>
<protein>
    <submittedName>
        <fullName evidence="2">Uncharacterized protein DUF2721</fullName>
    </submittedName>
</protein>
<keyword evidence="1" id="KW-0472">Membrane</keyword>
<feature type="transmembrane region" description="Helical" evidence="1">
    <location>
        <begin position="93"/>
        <end position="115"/>
    </location>
</feature>
<feature type="transmembrane region" description="Helical" evidence="1">
    <location>
        <begin position="59"/>
        <end position="87"/>
    </location>
</feature>
<keyword evidence="1" id="KW-1133">Transmembrane helix</keyword>
<keyword evidence="1" id="KW-0812">Transmembrane</keyword>